<feature type="chain" id="PRO_5032276358" evidence="1">
    <location>
        <begin position="23"/>
        <end position="193"/>
    </location>
</feature>
<dbReference type="AlphaFoldDB" id="A0A812P5J4"/>
<dbReference type="Proteomes" id="UP000604046">
    <property type="component" value="Unassembled WGS sequence"/>
</dbReference>
<feature type="signal peptide" evidence="1">
    <location>
        <begin position="1"/>
        <end position="22"/>
    </location>
</feature>
<sequence>MPTMLALRLALEWILLTKSGWAQILPCACHDGDPELCEQLCLDLYDGTMMEVLNGLVNSIGSKMIDCRSPLGDCCIPDVPCMPTTSTGAATTAATASSEQEYCDHLYSNAACAAACGVEVNSTEYTYMTIDNSKFIRPRPNEKRCFLVVDEDPLNASTQSCCNSSDPPDDVSSSLVLTLRAATSLTALTLLIG</sequence>
<organism evidence="2 3">
    <name type="scientific">Symbiodinium natans</name>
    <dbReference type="NCBI Taxonomy" id="878477"/>
    <lineage>
        <taxon>Eukaryota</taxon>
        <taxon>Sar</taxon>
        <taxon>Alveolata</taxon>
        <taxon>Dinophyceae</taxon>
        <taxon>Suessiales</taxon>
        <taxon>Symbiodiniaceae</taxon>
        <taxon>Symbiodinium</taxon>
    </lineage>
</organism>
<keyword evidence="1" id="KW-0732">Signal</keyword>
<keyword evidence="3" id="KW-1185">Reference proteome</keyword>
<reference evidence="2" key="1">
    <citation type="submission" date="2021-02" db="EMBL/GenBank/DDBJ databases">
        <authorList>
            <person name="Dougan E. K."/>
            <person name="Rhodes N."/>
            <person name="Thang M."/>
            <person name="Chan C."/>
        </authorList>
    </citation>
    <scope>NUCLEOTIDE SEQUENCE</scope>
</reference>
<evidence type="ECO:0000313" key="3">
    <source>
        <dbReference type="Proteomes" id="UP000604046"/>
    </source>
</evidence>
<dbReference type="EMBL" id="CAJNDS010002125">
    <property type="protein sequence ID" value="CAE7340906.1"/>
    <property type="molecule type" value="Genomic_DNA"/>
</dbReference>
<evidence type="ECO:0000313" key="2">
    <source>
        <dbReference type="EMBL" id="CAE7340906.1"/>
    </source>
</evidence>
<comment type="caution">
    <text evidence="2">The sequence shown here is derived from an EMBL/GenBank/DDBJ whole genome shotgun (WGS) entry which is preliminary data.</text>
</comment>
<name>A0A812P5J4_9DINO</name>
<gene>
    <name evidence="2" type="ORF">SNAT2548_LOCUS17837</name>
</gene>
<proteinExistence type="predicted"/>
<protein>
    <submittedName>
        <fullName evidence="2">Uncharacterized protein</fullName>
    </submittedName>
</protein>
<accession>A0A812P5J4</accession>
<evidence type="ECO:0000256" key="1">
    <source>
        <dbReference type="SAM" id="SignalP"/>
    </source>
</evidence>